<dbReference type="InterPro" id="IPR000917">
    <property type="entry name" value="Sulfatase_N"/>
</dbReference>
<evidence type="ECO:0000256" key="3">
    <source>
        <dbReference type="ARBA" id="ARBA00022723"/>
    </source>
</evidence>
<feature type="chain" id="PRO_5042096845" description="Sulfatase N-terminal domain-containing protein" evidence="7">
    <location>
        <begin position="21"/>
        <end position="599"/>
    </location>
</feature>
<sequence length="599" mass="67582">MRSLRQLGLVLSVILWLVECQGAAQTSKPNIIIILIDDMGFNDVSFHGSNQILTPNIDALAYNGVILNRHYVPNLCTPSRATLLTGKYPIHTGMQHFVQIPDEPWGLPLSERLMPQFFREAGYATELIGKWHLGFWRQDLTPTMRGFDHHYGYYNGYIDYYDHTHHMRDKNYTTGVDFRRDLQRWQQDNGTYATEAFTTEARRVIEQHDRSRPLFMVLSHLAVHTGNEDQPMQAPPEEVAKFAHIADAKRRTYAGMVSSLDRSVGETVRALSDRGMLNNSIVLLYSDNGAPTVGIHSNSGSNYPYRGVSNNCLQGVRQPLTDFLVVQQKESPWEGGIRSAGAIWSPLLQQRGYVSNQVIHAIDWLPTLAAAAGVRLPADLQLDGVNVWPSLSGNLEPQSRRLLHVLDDIFGYASYMRDQLKYVNGSSFQGRYDTWLGELPADEADPLSAYYVQQVLSSQVQQVLGTRALTNERIEQLRAAATLRCPANEQNHTQPLYVCQPLEAPCFFNLAKDPCERYNLAKLYPLQLQLLEQELQQFRLNAVPSARVATPDARANPALHGGYWEWWNGTTTTGGSSSSKWSIFNWVWLSCLSCLLVAL</sequence>
<evidence type="ECO:0000256" key="7">
    <source>
        <dbReference type="SAM" id="SignalP"/>
    </source>
</evidence>
<dbReference type="InterPro" id="IPR017850">
    <property type="entry name" value="Alkaline_phosphatase_core_sf"/>
</dbReference>
<evidence type="ECO:0000256" key="6">
    <source>
        <dbReference type="ARBA" id="ARBA00023180"/>
    </source>
</evidence>
<dbReference type="GO" id="GO:0046872">
    <property type="term" value="F:metal ion binding"/>
    <property type="evidence" value="ECO:0007669"/>
    <property type="project" value="UniProtKB-KW"/>
</dbReference>
<name>A0AAD4K0D2_9MUSC</name>
<dbReference type="PROSITE" id="PS00149">
    <property type="entry name" value="SULFATASE_2"/>
    <property type="match status" value="1"/>
</dbReference>
<evidence type="ECO:0000256" key="5">
    <source>
        <dbReference type="ARBA" id="ARBA00022837"/>
    </source>
</evidence>
<evidence type="ECO:0000256" key="4">
    <source>
        <dbReference type="ARBA" id="ARBA00022801"/>
    </source>
</evidence>
<dbReference type="InterPro" id="IPR047115">
    <property type="entry name" value="ARSB"/>
</dbReference>
<keyword evidence="5" id="KW-0106">Calcium</keyword>
<keyword evidence="4" id="KW-0378">Hydrolase</keyword>
<dbReference type="AlphaFoldDB" id="A0AAD4K0D2"/>
<keyword evidence="7" id="KW-0732">Signal</keyword>
<dbReference type="SUPFAM" id="SSF53649">
    <property type="entry name" value="Alkaline phosphatase-like"/>
    <property type="match status" value="1"/>
</dbReference>
<accession>A0AAD4K0D2</accession>
<dbReference type="GO" id="GO:0008484">
    <property type="term" value="F:sulfuric ester hydrolase activity"/>
    <property type="evidence" value="ECO:0007669"/>
    <property type="project" value="InterPro"/>
</dbReference>
<feature type="domain" description="Sulfatase N-terminal" evidence="8">
    <location>
        <begin position="29"/>
        <end position="374"/>
    </location>
</feature>
<protein>
    <recommendedName>
        <fullName evidence="8">Sulfatase N-terminal domain-containing protein</fullName>
    </recommendedName>
</protein>
<organism evidence="9 10">
    <name type="scientific">Drosophila rubida</name>
    <dbReference type="NCBI Taxonomy" id="30044"/>
    <lineage>
        <taxon>Eukaryota</taxon>
        <taxon>Metazoa</taxon>
        <taxon>Ecdysozoa</taxon>
        <taxon>Arthropoda</taxon>
        <taxon>Hexapoda</taxon>
        <taxon>Insecta</taxon>
        <taxon>Pterygota</taxon>
        <taxon>Neoptera</taxon>
        <taxon>Endopterygota</taxon>
        <taxon>Diptera</taxon>
        <taxon>Brachycera</taxon>
        <taxon>Muscomorpha</taxon>
        <taxon>Ephydroidea</taxon>
        <taxon>Drosophilidae</taxon>
        <taxon>Drosophila</taxon>
    </lineage>
</organism>
<dbReference type="PANTHER" id="PTHR10342:SF264">
    <property type="entry name" value="MIP05773P-RELATED"/>
    <property type="match status" value="1"/>
</dbReference>
<evidence type="ECO:0000313" key="9">
    <source>
        <dbReference type="EMBL" id="KAH8371277.1"/>
    </source>
</evidence>
<dbReference type="CDD" id="cd16029">
    <property type="entry name" value="4-S"/>
    <property type="match status" value="1"/>
</dbReference>
<reference evidence="9" key="1">
    <citation type="journal article" date="2021" name="Mol. Ecol. Resour.">
        <title>Phylogenomic analyses of the genus Drosophila reveals genomic signals of climate adaptation.</title>
        <authorList>
            <person name="Li F."/>
            <person name="Rane R.V."/>
            <person name="Luria V."/>
            <person name="Xiong Z."/>
            <person name="Chen J."/>
            <person name="Li Z."/>
            <person name="Catullo R.A."/>
            <person name="Griffin P.C."/>
            <person name="Schiffer M."/>
            <person name="Pearce S."/>
            <person name="Lee S.F."/>
            <person name="McElroy K."/>
            <person name="Stocker A."/>
            <person name="Shirriffs J."/>
            <person name="Cockerell F."/>
            <person name="Coppin C."/>
            <person name="Sgro C.M."/>
            <person name="Karger A."/>
            <person name="Cain J.W."/>
            <person name="Weber J.A."/>
            <person name="Santpere G."/>
            <person name="Kirschner M.W."/>
            <person name="Hoffmann A.A."/>
            <person name="Oakeshott J.G."/>
            <person name="Zhang G."/>
        </authorList>
    </citation>
    <scope>NUCLEOTIDE SEQUENCE</scope>
    <source>
        <strain evidence="9">BGI-SZ-2011g</strain>
    </source>
</reference>
<dbReference type="EMBL" id="JAJJHW010002585">
    <property type="protein sequence ID" value="KAH8371277.1"/>
    <property type="molecule type" value="Genomic_DNA"/>
</dbReference>
<evidence type="ECO:0000256" key="1">
    <source>
        <dbReference type="ARBA" id="ARBA00001913"/>
    </source>
</evidence>
<evidence type="ECO:0000313" key="10">
    <source>
        <dbReference type="Proteomes" id="UP001200034"/>
    </source>
</evidence>
<dbReference type="Proteomes" id="UP001200034">
    <property type="component" value="Unassembled WGS sequence"/>
</dbReference>
<evidence type="ECO:0000256" key="2">
    <source>
        <dbReference type="ARBA" id="ARBA00008779"/>
    </source>
</evidence>
<proteinExistence type="inferred from homology"/>
<gene>
    <name evidence="9" type="ORF">KR093_006788</name>
</gene>
<dbReference type="InterPro" id="IPR024607">
    <property type="entry name" value="Sulfatase_CS"/>
</dbReference>
<comment type="caution">
    <text evidence="9">The sequence shown here is derived from an EMBL/GenBank/DDBJ whole genome shotgun (WGS) entry which is preliminary data.</text>
</comment>
<evidence type="ECO:0000259" key="8">
    <source>
        <dbReference type="Pfam" id="PF00884"/>
    </source>
</evidence>
<comment type="cofactor">
    <cofactor evidence="1">
        <name>Ca(2+)</name>
        <dbReference type="ChEBI" id="CHEBI:29108"/>
    </cofactor>
</comment>
<keyword evidence="6" id="KW-0325">Glycoprotein</keyword>
<dbReference type="PANTHER" id="PTHR10342">
    <property type="entry name" value="ARYLSULFATASE"/>
    <property type="match status" value="1"/>
</dbReference>
<dbReference type="Gene3D" id="3.40.720.10">
    <property type="entry name" value="Alkaline Phosphatase, subunit A"/>
    <property type="match status" value="1"/>
</dbReference>
<keyword evidence="10" id="KW-1185">Reference proteome</keyword>
<feature type="signal peptide" evidence="7">
    <location>
        <begin position="1"/>
        <end position="20"/>
    </location>
</feature>
<dbReference type="Gene3D" id="3.30.1120.10">
    <property type="match status" value="1"/>
</dbReference>
<keyword evidence="3" id="KW-0479">Metal-binding</keyword>
<comment type="similarity">
    <text evidence="2">Belongs to the sulfatase family.</text>
</comment>
<dbReference type="Pfam" id="PF00884">
    <property type="entry name" value="Sulfatase"/>
    <property type="match status" value="1"/>
</dbReference>